<dbReference type="GO" id="GO:0009909">
    <property type="term" value="P:regulation of flower development"/>
    <property type="evidence" value="ECO:0007669"/>
    <property type="project" value="InterPro"/>
</dbReference>
<name>A0A4D6MHR1_VIGUN</name>
<feature type="compositionally biased region" description="Basic and acidic residues" evidence="1">
    <location>
        <begin position="191"/>
        <end position="210"/>
    </location>
</feature>
<proteinExistence type="predicted"/>
<dbReference type="Proteomes" id="UP000501690">
    <property type="component" value="Linkage Group LG7"/>
</dbReference>
<dbReference type="EMBL" id="CP039351">
    <property type="protein sequence ID" value="QCD99264.1"/>
    <property type="molecule type" value="Genomic_DNA"/>
</dbReference>
<feature type="region of interest" description="Disordered" evidence="1">
    <location>
        <begin position="180"/>
        <end position="210"/>
    </location>
</feature>
<dbReference type="Pfam" id="PF23569">
    <property type="entry name" value="NBD_SMAX1"/>
    <property type="match status" value="1"/>
</dbReference>
<evidence type="ECO:0000256" key="1">
    <source>
        <dbReference type="SAM" id="MobiDB-lite"/>
    </source>
</evidence>
<dbReference type="GO" id="GO:0003700">
    <property type="term" value="F:DNA-binding transcription factor activity"/>
    <property type="evidence" value="ECO:0007669"/>
    <property type="project" value="TreeGrafter"/>
</dbReference>
<keyword evidence="4" id="KW-1185">Reference proteome</keyword>
<reference evidence="3 4" key="1">
    <citation type="submission" date="2019-04" db="EMBL/GenBank/DDBJ databases">
        <title>An improved genome assembly and genetic linkage map for asparagus bean, Vigna unguiculata ssp. sesquipedialis.</title>
        <authorList>
            <person name="Xia Q."/>
            <person name="Zhang R."/>
            <person name="Dong Y."/>
        </authorList>
    </citation>
    <scope>NUCLEOTIDE SEQUENCE [LARGE SCALE GENOMIC DNA]</scope>
    <source>
        <tissue evidence="3">Leaf</tissue>
    </source>
</reference>
<evidence type="ECO:0000313" key="4">
    <source>
        <dbReference type="Proteomes" id="UP000501690"/>
    </source>
</evidence>
<evidence type="ECO:0000259" key="2">
    <source>
        <dbReference type="Pfam" id="PF23569"/>
    </source>
</evidence>
<protein>
    <recommendedName>
        <fullName evidence="2">SMAX1-like nucleotide binding domain-containing protein</fullName>
    </recommendedName>
</protein>
<gene>
    <name evidence="3" type="ORF">DEO72_LG7g545</name>
</gene>
<sequence>MKKDEVQMKLLELKREVNSIASQEGGGIFYIRDLKRTVEEACLSDKEEGSRKGEVSSYNLVDHLVSEIGLLFCDCGTSNKAKSQKLVFARGFDTLAQEISHLEDSTVNVGKLSVEQRKEKIHRYMKKRNERNSSKKIKVNDVDHCVNEGDEHGDGLGEVVAKDGDEGKGDVTTEVVLGNGDVDEGECENDGYDHGKGASEVLAKEGDQGKSDVATKVVLGERVVDECQCEIQGDHHGDGVGEDLAKGRV</sequence>
<dbReference type="InterPro" id="IPR045281">
    <property type="entry name" value="CONSTANS-like"/>
</dbReference>
<organism evidence="3 4">
    <name type="scientific">Vigna unguiculata</name>
    <name type="common">Cowpea</name>
    <dbReference type="NCBI Taxonomy" id="3917"/>
    <lineage>
        <taxon>Eukaryota</taxon>
        <taxon>Viridiplantae</taxon>
        <taxon>Streptophyta</taxon>
        <taxon>Embryophyta</taxon>
        <taxon>Tracheophyta</taxon>
        <taxon>Spermatophyta</taxon>
        <taxon>Magnoliopsida</taxon>
        <taxon>eudicotyledons</taxon>
        <taxon>Gunneridae</taxon>
        <taxon>Pentapetalae</taxon>
        <taxon>rosids</taxon>
        <taxon>fabids</taxon>
        <taxon>Fabales</taxon>
        <taxon>Fabaceae</taxon>
        <taxon>Papilionoideae</taxon>
        <taxon>50 kb inversion clade</taxon>
        <taxon>NPAAA clade</taxon>
        <taxon>indigoferoid/millettioid clade</taxon>
        <taxon>Phaseoleae</taxon>
        <taxon>Vigna</taxon>
    </lineage>
</organism>
<dbReference type="PANTHER" id="PTHR31319">
    <property type="entry name" value="ZINC FINGER PROTEIN CONSTANS-LIKE 4"/>
    <property type="match status" value="1"/>
</dbReference>
<dbReference type="GO" id="GO:0005634">
    <property type="term" value="C:nucleus"/>
    <property type="evidence" value="ECO:0007669"/>
    <property type="project" value="TreeGrafter"/>
</dbReference>
<accession>A0A4D6MHR1</accession>
<dbReference type="AlphaFoldDB" id="A0A4D6MHR1"/>
<dbReference type="InterPro" id="IPR058680">
    <property type="entry name" value="NBD_SMAX1-like"/>
</dbReference>
<evidence type="ECO:0000313" key="3">
    <source>
        <dbReference type="EMBL" id="QCD99264.1"/>
    </source>
</evidence>
<dbReference type="PANTHER" id="PTHR31319:SF110">
    <property type="entry name" value="CCT MOTIF FAMILY PROTEIN"/>
    <property type="match status" value="1"/>
</dbReference>
<feature type="compositionally biased region" description="Acidic residues" evidence="1">
    <location>
        <begin position="181"/>
        <end position="190"/>
    </location>
</feature>
<feature type="domain" description="SMAX1-like nucleotide binding" evidence="2">
    <location>
        <begin position="1"/>
        <end position="81"/>
    </location>
</feature>